<organism evidence="1 2">
    <name type="scientific">Clostridium felsineum</name>
    <dbReference type="NCBI Taxonomy" id="36839"/>
    <lineage>
        <taxon>Bacteria</taxon>
        <taxon>Bacillati</taxon>
        <taxon>Bacillota</taxon>
        <taxon>Clostridia</taxon>
        <taxon>Eubacteriales</taxon>
        <taxon>Clostridiaceae</taxon>
        <taxon>Clostridium</taxon>
    </lineage>
</organism>
<dbReference type="RefSeq" id="WP_077832523.1">
    <property type="nucleotide sequence ID" value="NZ_CP096984.1"/>
</dbReference>
<proteinExistence type="predicted"/>
<dbReference type="AlphaFoldDB" id="A0A1S8MEY7"/>
<protein>
    <submittedName>
        <fullName evidence="1">Uncharacterized protein</fullName>
    </submittedName>
</protein>
<dbReference type="KEGG" id="crw:CROST_047190"/>
<name>A0A1S8MEY7_9CLOT</name>
<evidence type="ECO:0000313" key="1">
    <source>
        <dbReference type="EMBL" id="URZ13941.1"/>
    </source>
</evidence>
<dbReference type="STRING" id="84029.CROST_32060"/>
<sequence>MGKQLLQLNQIAGIHRDTLYNEIVDVIEKSTGYKDPVNLIGDLPTANNADGDIRLVVSQDLYYMWDVSSNTWSINRNISVEEKIIKIPIQNDNQNLFKLPLSLGILEGIASINSIDVVVNGSTQTKDVDYDIIYDTTSKTITLNWLSKDFSLEVTDALELLADILIN</sequence>
<accession>A0A1S8MEY7</accession>
<reference evidence="1 2" key="1">
    <citation type="submission" date="2022-04" db="EMBL/GenBank/DDBJ databases">
        <title>Genome sequence of C. roseum typestrain.</title>
        <authorList>
            <person name="Poehlein A."/>
            <person name="Schoch T."/>
            <person name="Duerre P."/>
            <person name="Daniel R."/>
        </authorList>
    </citation>
    <scope>NUCLEOTIDE SEQUENCE [LARGE SCALE GENOMIC DNA]</scope>
    <source>
        <strain evidence="1 2">DSM 7320</strain>
        <plasmid evidence="1 2">p330</plasmid>
    </source>
</reference>
<keyword evidence="2" id="KW-1185">Reference proteome</keyword>
<evidence type="ECO:0000313" key="2">
    <source>
        <dbReference type="Proteomes" id="UP000190951"/>
    </source>
</evidence>
<geneLocation type="plasmid" evidence="1 2">
    <name>p330</name>
</geneLocation>
<keyword evidence="1" id="KW-0614">Plasmid</keyword>
<dbReference type="EMBL" id="CP096984">
    <property type="protein sequence ID" value="URZ13941.1"/>
    <property type="molecule type" value="Genomic_DNA"/>
</dbReference>
<dbReference type="Proteomes" id="UP000190951">
    <property type="component" value="Plasmid p330"/>
</dbReference>
<gene>
    <name evidence="1" type="ORF">CROST_047190</name>
</gene>